<evidence type="ECO:0000259" key="1">
    <source>
        <dbReference type="Pfam" id="PF18739"/>
    </source>
</evidence>
<dbReference type="Proteomes" id="UP001063475">
    <property type="component" value="Unassembled WGS sequence"/>
</dbReference>
<organism evidence="3 4">
    <name type="scientific">Pseudomonas mercuritolerans</name>
    <dbReference type="NCBI Taxonomy" id="2951809"/>
    <lineage>
        <taxon>Bacteria</taxon>
        <taxon>Pseudomonadati</taxon>
        <taxon>Pseudomonadota</taxon>
        <taxon>Gammaproteobacteria</taxon>
        <taxon>Pseudomonadales</taxon>
        <taxon>Pseudomonadaceae</taxon>
        <taxon>Pseudomonas</taxon>
    </lineage>
</organism>
<name>A0ABT2XP96_9PSED</name>
<dbReference type="InterPro" id="IPR041229">
    <property type="entry name" value="HEPN_Apea"/>
</dbReference>
<dbReference type="RefSeq" id="WP_263469637.1">
    <property type="nucleotide sequence ID" value="NZ_JAMSHA010000001.1"/>
</dbReference>
<gene>
    <name evidence="3" type="ORF">ND528_02945</name>
</gene>
<evidence type="ECO:0000313" key="4">
    <source>
        <dbReference type="Proteomes" id="UP001063475"/>
    </source>
</evidence>
<dbReference type="Pfam" id="PF18862">
    <property type="entry name" value="ApeA_NTD1"/>
    <property type="match status" value="1"/>
</dbReference>
<feature type="domain" description="Apea-like HEPN" evidence="1">
    <location>
        <begin position="316"/>
        <end position="444"/>
    </location>
</feature>
<dbReference type="Pfam" id="PF18739">
    <property type="entry name" value="HEPN_Apea"/>
    <property type="match status" value="1"/>
</dbReference>
<dbReference type="EMBL" id="JAMSHA010000001">
    <property type="protein sequence ID" value="MCV2220519.1"/>
    <property type="molecule type" value="Genomic_DNA"/>
</dbReference>
<accession>A0ABT2XP96</accession>
<feature type="domain" description="ApeA N-terminal" evidence="2">
    <location>
        <begin position="6"/>
        <end position="283"/>
    </location>
</feature>
<sequence>MAVVEEHGYFWWSTEIIPDGQFAPKNAVPGYLEIAENGIVKLELHGFLSEPSHPLAALFIPESHEGKSIQGILKASNRTVLLLDIESDGGRASAGGISHQNFIAWRALVGNDRIECVHDVRMSGLSIELDGFEDWLLLGAISGKHTRRSITVKAKLSNTHQYRLRDSKLTIRTNLRRPFGTFKHKRKITIEEYAQLEYSFKADLNLEKAQEKFLLVSDLLTLLSGSSRSLNWPRLHIGRGKSLKRYEYFYGCSRNLSEPAKFFDCWVTFPQISDSFGNILQSWDDAQKKLGSGLQLFVGTLKSNSLHLEHKFANFIWGLEVLHRLKHPTAVQSEKFKEKIDRIINDVKLQKDRDWLSERLRNAHEPSLQQRLKYTVDSLGLGFEEKSLQDFCKVCADLRNDLSHFGGQRTFPNYDEMIQVLHEKLGALELIYHAITLTEIGIDNKIIQNFIFSGRHSYKFMQTMKRAGLTRN</sequence>
<reference evidence="3" key="1">
    <citation type="submission" date="2022-06" db="EMBL/GenBank/DDBJ databases">
        <title>De novo draft assembly of the Pseudomonas mercurotoleraris sp. nov., isolated from the plants rhizosphere.</title>
        <authorList>
            <person name="Robas M."/>
            <person name="Gonzalez D."/>
            <person name="Fernandez V.M."/>
            <person name="Luna L."/>
            <person name="Provanza A."/>
            <person name="Jimenez P.A."/>
        </authorList>
    </citation>
    <scope>NUCLEOTIDE SEQUENCE</scope>
    <source>
        <strain evidence="3">SAICEUPSM</strain>
    </source>
</reference>
<protein>
    <recommendedName>
        <fullName evidence="5">ApeA N-terminal domain-containing protein</fullName>
    </recommendedName>
</protein>
<evidence type="ECO:0008006" key="5">
    <source>
        <dbReference type="Google" id="ProtNLM"/>
    </source>
</evidence>
<keyword evidence="4" id="KW-1185">Reference proteome</keyword>
<dbReference type="InterPro" id="IPR041223">
    <property type="entry name" value="ApeA_NTD"/>
</dbReference>
<evidence type="ECO:0000313" key="3">
    <source>
        <dbReference type="EMBL" id="MCV2220519.1"/>
    </source>
</evidence>
<evidence type="ECO:0000259" key="2">
    <source>
        <dbReference type="Pfam" id="PF18862"/>
    </source>
</evidence>
<comment type="caution">
    <text evidence="3">The sequence shown here is derived from an EMBL/GenBank/DDBJ whole genome shotgun (WGS) entry which is preliminary data.</text>
</comment>
<proteinExistence type="predicted"/>